<dbReference type="AlphaFoldDB" id="E6QN13"/>
<comment type="caution">
    <text evidence="1">The sequence shown here is derived from an EMBL/GenBank/DDBJ whole genome shotgun (WGS) entry which is preliminary data.</text>
</comment>
<evidence type="ECO:0000313" key="1">
    <source>
        <dbReference type="EMBL" id="CBI08634.1"/>
    </source>
</evidence>
<gene>
    <name evidence="1" type="ORF">CARN6_2118</name>
</gene>
<dbReference type="Pfam" id="PF09720">
    <property type="entry name" value="Unstab_antitox"/>
    <property type="match status" value="1"/>
</dbReference>
<sequence>MQITVEISEDFAARANQLGLTPEAYASELLLAANRDELDAAWEAEALRRAAEIDSGNSQPVPWEQIQSRLHARIAG</sequence>
<dbReference type="InterPro" id="IPR013406">
    <property type="entry name" value="CHP02574_addiction_mod"/>
</dbReference>
<organism evidence="1">
    <name type="scientific">mine drainage metagenome</name>
    <dbReference type="NCBI Taxonomy" id="410659"/>
    <lineage>
        <taxon>unclassified sequences</taxon>
        <taxon>metagenomes</taxon>
        <taxon>ecological metagenomes</taxon>
    </lineage>
</organism>
<accession>E6QN13</accession>
<protein>
    <submittedName>
        <fullName evidence="1">Uncharacterized protein</fullName>
    </submittedName>
</protein>
<proteinExistence type="predicted"/>
<dbReference type="EMBL" id="CABQ01000243">
    <property type="protein sequence ID" value="CBI08634.1"/>
    <property type="molecule type" value="Genomic_DNA"/>
</dbReference>
<name>E6QN13_9ZZZZ</name>
<reference evidence="1" key="1">
    <citation type="submission" date="2009-10" db="EMBL/GenBank/DDBJ databases">
        <title>Diversity of trophic interactions inside an arsenic-rich microbial ecosystem.</title>
        <authorList>
            <person name="Bertin P.N."/>
            <person name="Heinrich-Salmeron A."/>
            <person name="Pelletier E."/>
            <person name="Goulhen-Chollet F."/>
            <person name="Arsene-Ploetze F."/>
            <person name="Gallien S."/>
            <person name="Calteau A."/>
            <person name="Vallenet D."/>
            <person name="Casiot C."/>
            <person name="Chane-Woon-Ming B."/>
            <person name="Giloteaux L."/>
            <person name="Barakat M."/>
            <person name="Bonnefoy V."/>
            <person name="Bruneel O."/>
            <person name="Chandler M."/>
            <person name="Cleiss J."/>
            <person name="Duran R."/>
            <person name="Elbaz-Poulichet F."/>
            <person name="Fonknechten N."/>
            <person name="Lauga B."/>
            <person name="Mornico D."/>
            <person name="Ortet P."/>
            <person name="Schaeffer C."/>
            <person name="Siguier P."/>
            <person name="Alexander Thil Smith A."/>
            <person name="Van Dorsselaer A."/>
            <person name="Weissenbach J."/>
            <person name="Medigue C."/>
            <person name="Le Paslier D."/>
        </authorList>
    </citation>
    <scope>NUCLEOTIDE SEQUENCE</scope>
</reference>